<proteinExistence type="predicted"/>
<evidence type="ECO:0000313" key="4">
    <source>
        <dbReference type="Proteomes" id="UP000663828"/>
    </source>
</evidence>
<dbReference type="Proteomes" id="UP000663828">
    <property type="component" value="Unassembled WGS sequence"/>
</dbReference>
<dbReference type="AlphaFoldDB" id="A0A815XK64"/>
<evidence type="ECO:0000313" key="3">
    <source>
        <dbReference type="EMBL" id="CAF1691865.1"/>
    </source>
</evidence>
<dbReference type="Proteomes" id="UP000663852">
    <property type="component" value="Unassembled WGS sequence"/>
</dbReference>
<dbReference type="EMBL" id="CAJNOJ010002236">
    <property type="protein sequence ID" value="CAF1558475.1"/>
    <property type="molecule type" value="Genomic_DNA"/>
</dbReference>
<protein>
    <submittedName>
        <fullName evidence="2">Uncharacterized protein</fullName>
    </submittedName>
</protein>
<feature type="non-terminal residue" evidence="2">
    <location>
        <position position="1"/>
    </location>
</feature>
<feature type="region of interest" description="Disordered" evidence="1">
    <location>
        <begin position="1"/>
        <end position="26"/>
    </location>
</feature>
<evidence type="ECO:0000256" key="1">
    <source>
        <dbReference type="SAM" id="MobiDB-lite"/>
    </source>
</evidence>
<evidence type="ECO:0000313" key="5">
    <source>
        <dbReference type="Proteomes" id="UP000663852"/>
    </source>
</evidence>
<accession>A0A815XK64</accession>
<evidence type="ECO:0000313" key="2">
    <source>
        <dbReference type="EMBL" id="CAF1558475.1"/>
    </source>
</evidence>
<comment type="caution">
    <text evidence="2">The sequence shown here is derived from an EMBL/GenBank/DDBJ whole genome shotgun (WGS) entry which is preliminary data.</text>
</comment>
<reference evidence="2" key="1">
    <citation type="submission" date="2021-02" db="EMBL/GenBank/DDBJ databases">
        <authorList>
            <person name="Nowell W R."/>
        </authorList>
    </citation>
    <scope>NUCLEOTIDE SEQUENCE</scope>
</reference>
<gene>
    <name evidence="2" type="ORF">EDS130_LOCUS46447</name>
    <name evidence="3" type="ORF">XAT740_LOCUS64390</name>
</gene>
<name>A0A815XK64_ADIRI</name>
<dbReference type="EMBL" id="CAJNOR010022210">
    <property type="protein sequence ID" value="CAF1691865.1"/>
    <property type="molecule type" value="Genomic_DNA"/>
</dbReference>
<sequence length="26" mass="2932">VYGEKQNIPQESARRALQAGTYPIQN</sequence>
<organism evidence="2 5">
    <name type="scientific">Adineta ricciae</name>
    <name type="common">Rotifer</name>
    <dbReference type="NCBI Taxonomy" id="249248"/>
    <lineage>
        <taxon>Eukaryota</taxon>
        <taxon>Metazoa</taxon>
        <taxon>Spiralia</taxon>
        <taxon>Gnathifera</taxon>
        <taxon>Rotifera</taxon>
        <taxon>Eurotatoria</taxon>
        <taxon>Bdelloidea</taxon>
        <taxon>Adinetida</taxon>
        <taxon>Adinetidae</taxon>
        <taxon>Adineta</taxon>
    </lineage>
</organism>
<keyword evidence="4" id="KW-1185">Reference proteome</keyword>